<feature type="compositionally biased region" description="Basic residues" evidence="1">
    <location>
        <begin position="66"/>
        <end position="77"/>
    </location>
</feature>
<evidence type="ECO:0000256" key="1">
    <source>
        <dbReference type="SAM" id="MobiDB-lite"/>
    </source>
</evidence>
<reference evidence="3" key="4">
    <citation type="submission" date="2025-09" db="UniProtKB">
        <authorList>
            <consortium name="Ensembl"/>
        </authorList>
    </citation>
    <scope>IDENTIFICATION</scope>
</reference>
<accession>A0A3P8YI65</accession>
<sequence>YLPLSVPVPAMSSHASLTESEFSEDEQEGSLLGLDHEEEDSGSDVSEAGCKKSYLKRKGSCPDTKRRGRPVRSKARRVAANVRERKRILDYNQSFNALRMALKHDLGGKRLSKIATLKRAIHRISALTIFLHSHPSTSTLPRGQPPCTHPECLGGQPSAGVGETRLEVWKDREKDGSSETAAETFLQHQSQRHQPSQPDPKAPPALPPGIQLYTDVPGEGHPSPLYLPSPAYTPFSSTENQLYTPSQPHEELSSPMYCSSSEWSGGSEYPFGVRATCHPNHTDSLSVSCPAAPFKWQMCLYLCVFLCVRVCVHARS</sequence>
<evidence type="ECO:0000313" key="3">
    <source>
        <dbReference type="Ensembl" id="ENSELUP00000016223.3"/>
    </source>
</evidence>
<protein>
    <recommendedName>
        <fullName evidence="2">BHLH domain-containing protein</fullName>
    </recommendedName>
</protein>
<feature type="compositionally biased region" description="Low complexity" evidence="1">
    <location>
        <begin position="187"/>
        <end position="196"/>
    </location>
</feature>
<feature type="region of interest" description="Disordered" evidence="1">
    <location>
        <begin position="1"/>
        <end position="79"/>
    </location>
</feature>
<dbReference type="Pfam" id="PF00010">
    <property type="entry name" value="HLH"/>
    <property type="match status" value="1"/>
</dbReference>
<proteinExistence type="predicted"/>
<reference evidence="3" key="3">
    <citation type="submission" date="2025-08" db="UniProtKB">
        <authorList>
            <consortium name="Ensembl"/>
        </authorList>
    </citation>
    <scope>IDENTIFICATION</scope>
</reference>
<evidence type="ECO:0000313" key="4">
    <source>
        <dbReference type="Proteomes" id="UP000265140"/>
    </source>
</evidence>
<feature type="domain" description="BHLH" evidence="2">
    <location>
        <begin position="75"/>
        <end position="127"/>
    </location>
</feature>
<dbReference type="Proteomes" id="UP000265140">
    <property type="component" value="Chromosome 1"/>
</dbReference>
<dbReference type="InterPro" id="IPR011598">
    <property type="entry name" value="bHLH_dom"/>
</dbReference>
<dbReference type="Gene3D" id="4.10.280.10">
    <property type="entry name" value="Helix-loop-helix DNA-binding domain"/>
    <property type="match status" value="1"/>
</dbReference>
<feature type="compositionally biased region" description="Pro residues" evidence="1">
    <location>
        <begin position="197"/>
        <end position="207"/>
    </location>
</feature>
<dbReference type="GO" id="GO:0000977">
    <property type="term" value="F:RNA polymerase II transcription regulatory region sequence-specific DNA binding"/>
    <property type="evidence" value="ECO:0007669"/>
    <property type="project" value="TreeGrafter"/>
</dbReference>
<dbReference type="GO" id="GO:0032502">
    <property type="term" value="P:developmental process"/>
    <property type="evidence" value="ECO:0007669"/>
    <property type="project" value="TreeGrafter"/>
</dbReference>
<dbReference type="PANTHER" id="PTHR23349">
    <property type="entry name" value="BASIC HELIX-LOOP-HELIX TRANSCRIPTION FACTOR, TWIST"/>
    <property type="match status" value="1"/>
</dbReference>
<dbReference type="SMART" id="SM00353">
    <property type="entry name" value="HLH"/>
    <property type="match status" value="1"/>
</dbReference>
<dbReference type="CDD" id="cd18912">
    <property type="entry name" value="bHLH_TS_bHLHa9"/>
    <property type="match status" value="1"/>
</dbReference>
<dbReference type="PROSITE" id="PS50888">
    <property type="entry name" value="BHLH"/>
    <property type="match status" value="1"/>
</dbReference>
<keyword evidence="4" id="KW-1185">Reference proteome</keyword>
<dbReference type="GO" id="GO:0046983">
    <property type="term" value="F:protein dimerization activity"/>
    <property type="evidence" value="ECO:0007669"/>
    <property type="project" value="InterPro"/>
</dbReference>
<dbReference type="Bgee" id="ENSELUG00000016047">
    <property type="expression patterns" value="Expressed in embryo and 2 other cell types or tissues"/>
</dbReference>
<dbReference type="PANTHER" id="PTHR23349:SF10">
    <property type="entry name" value="CLASS A BASIC HELIX-LOOP-HELIX PROTEIN 9"/>
    <property type="match status" value="1"/>
</dbReference>
<dbReference type="SUPFAM" id="SSF47459">
    <property type="entry name" value="HLH, helix-loop-helix DNA-binding domain"/>
    <property type="match status" value="1"/>
</dbReference>
<dbReference type="STRING" id="8010.ENSELUP00000016223"/>
<feature type="region of interest" description="Disordered" evidence="1">
    <location>
        <begin position="185"/>
        <end position="257"/>
    </location>
</feature>
<dbReference type="InParanoid" id="A0A3P8YI65"/>
<dbReference type="Ensembl" id="ENSELUT00000039682.3">
    <property type="protein sequence ID" value="ENSELUP00000016223.3"/>
    <property type="gene ID" value="ENSELUG00000016047.3"/>
</dbReference>
<name>A0A3P8YI65_ESOLU</name>
<reference evidence="3" key="2">
    <citation type="submission" date="2020-02" db="EMBL/GenBank/DDBJ databases">
        <title>Esox lucius (northern pike) genome, fEsoLuc1, primary haplotype.</title>
        <authorList>
            <person name="Myers G."/>
            <person name="Karagic N."/>
            <person name="Meyer A."/>
            <person name="Pippel M."/>
            <person name="Reichard M."/>
            <person name="Winkler S."/>
            <person name="Tracey A."/>
            <person name="Sims Y."/>
            <person name="Howe K."/>
            <person name="Rhie A."/>
            <person name="Formenti G."/>
            <person name="Durbin R."/>
            <person name="Fedrigo O."/>
            <person name="Jarvis E.D."/>
        </authorList>
    </citation>
    <scope>NUCLEOTIDE SEQUENCE [LARGE SCALE GENOMIC DNA]</scope>
</reference>
<feature type="compositionally biased region" description="Polar residues" evidence="1">
    <location>
        <begin position="234"/>
        <end position="247"/>
    </location>
</feature>
<dbReference type="AlphaFoldDB" id="A0A3P8YI65"/>
<dbReference type="GeneTree" id="ENSGT00390000002453"/>
<feature type="region of interest" description="Disordered" evidence="1">
    <location>
        <begin position="135"/>
        <end position="160"/>
    </location>
</feature>
<dbReference type="GO" id="GO:0000981">
    <property type="term" value="F:DNA-binding transcription factor activity, RNA polymerase II-specific"/>
    <property type="evidence" value="ECO:0007669"/>
    <property type="project" value="TreeGrafter"/>
</dbReference>
<dbReference type="InterPro" id="IPR050283">
    <property type="entry name" value="E-box_TF_Regulators"/>
</dbReference>
<dbReference type="InterPro" id="IPR036638">
    <property type="entry name" value="HLH_DNA-bd_sf"/>
</dbReference>
<evidence type="ECO:0000259" key="2">
    <source>
        <dbReference type="PROSITE" id="PS50888"/>
    </source>
</evidence>
<reference evidence="4" key="1">
    <citation type="journal article" date="2014" name="PLoS ONE">
        <title>The genome and linkage map of the northern pike (Esox lucius): conserved synteny revealed between the salmonid sister group and the Neoteleostei.</title>
        <authorList>
            <person name="Rondeau E.B."/>
            <person name="Minkley D.R."/>
            <person name="Leong J.S."/>
            <person name="Messmer A.M."/>
            <person name="Jantzen J.R."/>
            <person name="von Schalburg K.R."/>
            <person name="Lemon C."/>
            <person name="Bird N.H."/>
            <person name="Koop B.F."/>
        </authorList>
    </citation>
    <scope>NUCLEOTIDE SEQUENCE</scope>
</reference>
<dbReference type="OMA" id="PTETQFY"/>
<organism evidence="3 4">
    <name type="scientific">Esox lucius</name>
    <name type="common">Northern pike</name>
    <dbReference type="NCBI Taxonomy" id="8010"/>
    <lineage>
        <taxon>Eukaryota</taxon>
        <taxon>Metazoa</taxon>
        <taxon>Chordata</taxon>
        <taxon>Craniata</taxon>
        <taxon>Vertebrata</taxon>
        <taxon>Euteleostomi</taxon>
        <taxon>Actinopterygii</taxon>
        <taxon>Neopterygii</taxon>
        <taxon>Teleostei</taxon>
        <taxon>Protacanthopterygii</taxon>
        <taxon>Esociformes</taxon>
        <taxon>Esocidae</taxon>
        <taxon>Esox</taxon>
    </lineage>
</organism>